<keyword evidence="2" id="KW-0812">Transmembrane</keyword>
<dbReference type="Proteomes" id="UP000294003">
    <property type="component" value="Unassembled WGS sequence"/>
</dbReference>
<name>A0ABY0HF58_9PEZI</name>
<proteinExistence type="predicted"/>
<keyword evidence="2" id="KW-1133">Transmembrane helix</keyword>
<sequence>MYSSDDKQTTRVFADISTRQRPTACVTYLVAPTGTQVDSFTPWSCGDAPATTTILHTTKGRPSISNTRAQSTTGGGSGSGNRGSDSDGEANPGQSVSSTGSANAGGPSSSVANAGIIAGIVLGIIIVLSMAGWVVRKYRRRRERERMKRRHAGFTKEFEMRDPGGNSEALMGSNQTAHWVWRQGVDDRITVTG</sequence>
<feature type="transmembrane region" description="Helical" evidence="2">
    <location>
        <begin position="114"/>
        <end position="135"/>
    </location>
</feature>
<evidence type="ECO:0000313" key="3">
    <source>
        <dbReference type="EMBL" id="RYO92030.1"/>
    </source>
</evidence>
<gene>
    <name evidence="3" type="ORF">DL762_001859</name>
</gene>
<accession>A0ABY0HF58</accession>
<evidence type="ECO:0000256" key="1">
    <source>
        <dbReference type="SAM" id="MobiDB-lite"/>
    </source>
</evidence>
<evidence type="ECO:0000313" key="4">
    <source>
        <dbReference type="Proteomes" id="UP000294003"/>
    </source>
</evidence>
<dbReference type="EMBL" id="QJNS01000033">
    <property type="protein sequence ID" value="RYO92030.1"/>
    <property type="molecule type" value="Genomic_DNA"/>
</dbReference>
<reference evidence="3 4" key="1">
    <citation type="submission" date="2018-06" db="EMBL/GenBank/DDBJ databases">
        <title>Complete Genomes of Monosporascus.</title>
        <authorList>
            <person name="Robinson A.J."/>
            <person name="Natvig D.O."/>
        </authorList>
    </citation>
    <scope>NUCLEOTIDE SEQUENCE [LARGE SCALE GENOMIC DNA]</scope>
    <source>
        <strain evidence="3 4">CBS 609.92</strain>
    </source>
</reference>
<evidence type="ECO:0000256" key="2">
    <source>
        <dbReference type="SAM" id="Phobius"/>
    </source>
</evidence>
<organism evidence="3 4">
    <name type="scientific">Monosporascus cannonballus</name>
    <dbReference type="NCBI Taxonomy" id="155416"/>
    <lineage>
        <taxon>Eukaryota</taxon>
        <taxon>Fungi</taxon>
        <taxon>Dikarya</taxon>
        <taxon>Ascomycota</taxon>
        <taxon>Pezizomycotina</taxon>
        <taxon>Sordariomycetes</taxon>
        <taxon>Xylariomycetidae</taxon>
        <taxon>Xylariales</taxon>
        <taxon>Xylariales incertae sedis</taxon>
        <taxon>Monosporascus</taxon>
    </lineage>
</organism>
<evidence type="ECO:0008006" key="5">
    <source>
        <dbReference type="Google" id="ProtNLM"/>
    </source>
</evidence>
<comment type="caution">
    <text evidence="3">The sequence shown here is derived from an EMBL/GenBank/DDBJ whole genome shotgun (WGS) entry which is preliminary data.</text>
</comment>
<feature type="region of interest" description="Disordered" evidence="1">
    <location>
        <begin position="55"/>
        <end position="108"/>
    </location>
</feature>
<feature type="compositionally biased region" description="Polar residues" evidence="1">
    <location>
        <begin position="92"/>
        <end position="102"/>
    </location>
</feature>
<keyword evidence="2" id="KW-0472">Membrane</keyword>
<protein>
    <recommendedName>
        <fullName evidence="5">Mid2 domain-containing protein</fullName>
    </recommendedName>
</protein>
<keyword evidence="4" id="KW-1185">Reference proteome</keyword>